<feature type="domain" description="Cytidyltransferase-like" evidence="12">
    <location>
        <begin position="25"/>
        <end position="204"/>
    </location>
</feature>
<dbReference type="AlphaFoldDB" id="A0A7W6CFS3"/>
<dbReference type="Proteomes" id="UP000565286">
    <property type="component" value="Unassembled WGS sequence"/>
</dbReference>
<dbReference type="EMBL" id="JACIDV010000006">
    <property type="protein sequence ID" value="MBB3946366.1"/>
    <property type="molecule type" value="Genomic_DNA"/>
</dbReference>
<dbReference type="CDD" id="cd02165">
    <property type="entry name" value="NMNAT"/>
    <property type="match status" value="1"/>
</dbReference>
<evidence type="ECO:0000256" key="3">
    <source>
        <dbReference type="ARBA" id="ARBA00009014"/>
    </source>
</evidence>
<comment type="caution">
    <text evidence="13">The sequence shown here is derived from an EMBL/GenBank/DDBJ whole genome shotgun (WGS) entry which is preliminary data.</text>
</comment>
<evidence type="ECO:0000256" key="7">
    <source>
        <dbReference type="ARBA" id="ARBA00022741"/>
    </source>
</evidence>
<organism evidence="13 14">
    <name type="scientific">Rhizobium skierniewicense</name>
    <dbReference type="NCBI Taxonomy" id="984260"/>
    <lineage>
        <taxon>Bacteria</taxon>
        <taxon>Pseudomonadati</taxon>
        <taxon>Pseudomonadota</taxon>
        <taxon>Alphaproteobacteria</taxon>
        <taxon>Hyphomicrobiales</taxon>
        <taxon>Rhizobiaceae</taxon>
        <taxon>Rhizobium/Agrobacterium group</taxon>
        <taxon>Rhizobium</taxon>
    </lineage>
</organism>
<dbReference type="PANTHER" id="PTHR39321">
    <property type="entry name" value="NICOTINATE-NUCLEOTIDE ADENYLYLTRANSFERASE-RELATED"/>
    <property type="match status" value="1"/>
</dbReference>
<accession>A0A7W6CFS3</accession>
<dbReference type="SUPFAM" id="SSF52374">
    <property type="entry name" value="Nucleotidylyl transferase"/>
    <property type="match status" value="1"/>
</dbReference>
<evidence type="ECO:0000256" key="9">
    <source>
        <dbReference type="ARBA" id="ARBA00023027"/>
    </source>
</evidence>
<evidence type="ECO:0000256" key="1">
    <source>
        <dbReference type="ARBA" id="ARBA00002324"/>
    </source>
</evidence>
<evidence type="ECO:0000256" key="5">
    <source>
        <dbReference type="ARBA" id="ARBA00022679"/>
    </source>
</evidence>
<evidence type="ECO:0000313" key="14">
    <source>
        <dbReference type="Proteomes" id="UP000565286"/>
    </source>
</evidence>
<keyword evidence="4 11" id="KW-0662">Pyridine nucleotide biosynthesis</keyword>
<dbReference type="NCBIfam" id="NF000845">
    <property type="entry name" value="PRK00071.2-4"/>
    <property type="match status" value="1"/>
</dbReference>
<dbReference type="NCBIfam" id="NF000843">
    <property type="entry name" value="PRK00071.2-2"/>
    <property type="match status" value="1"/>
</dbReference>
<comment type="pathway">
    <text evidence="2 11">Cofactor biosynthesis; NAD(+) biosynthesis; deamido-NAD(+) from nicotinate D-ribonucleotide: step 1/1.</text>
</comment>
<evidence type="ECO:0000256" key="4">
    <source>
        <dbReference type="ARBA" id="ARBA00022642"/>
    </source>
</evidence>
<dbReference type="EC" id="2.7.7.18" evidence="11"/>
<dbReference type="InterPro" id="IPR005248">
    <property type="entry name" value="NadD/NMNAT"/>
</dbReference>
<evidence type="ECO:0000259" key="12">
    <source>
        <dbReference type="Pfam" id="PF01467"/>
    </source>
</evidence>
<evidence type="ECO:0000313" key="13">
    <source>
        <dbReference type="EMBL" id="MBB3946366.1"/>
    </source>
</evidence>
<proteinExistence type="inferred from homology"/>
<keyword evidence="8 11" id="KW-0067">ATP-binding</keyword>
<keyword evidence="6 11" id="KW-0548">Nucleotidyltransferase</keyword>
<dbReference type="GO" id="GO:0009435">
    <property type="term" value="P:NAD+ biosynthetic process"/>
    <property type="evidence" value="ECO:0007669"/>
    <property type="project" value="UniProtKB-UniRule"/>
</dbReference>
<dbReference type="InterPro" id="IPR004821">
    <property type="entry name" value="Cyt_trans-like"/>
</dbReference>
<dbReference type="Gene3D" id="3.40.50.620">
    <property type="entry name" value="HUPs"/>
    <property type="match status" value="1"/>
</dbReference>
<keyword evidence="7 11" id="KW-0547">Nucleotide-binding</keyword>
<name>A0A7W6CFS3_9HYPH</name>
<protein>
    <recommendedName>
        <fullName evidence="11">Probable nicotinate-nucleotide adenylyltransferase</fullName>
        <ecNumber evidence="11">2.7.7.18</ecNumber>
    </recommendedName>
    <alternativeName>
        <fullName evidence="11">Deamido-NAD(+) diphosphorylase</fullName>
    </alternativeName>
    <alternativeName>
        <fullName evidence="11">Deamido-NAD(+) pyrophosphorylase</fullName>
    </alternativeName>
    <alternativeName>
        <fullName evidence="11">Nicotinate mononucleotide adenylyltransferase</fullName>
        <shortName evidence="11">NaMN adenylyltransferase</shortName>
    </alternativeName>
</protein>
<dbReference type="HAMAP" id="MF_00244">
    <property type="entry name" value="NaMN_adenylyltr"/>
    <property type="match status" value="1"/>
</dbReference>
<comment type="catalytic activity">
    <reaction evidence="10 11">
        <text>nicotinate beta-D-ribonucleotide + ATP + H(+) = deamido-NAD(+) + diphosphate</text>
        <dbReference type="Rhea" id="RHEA:22860"/>
        <dbReference type="ChEBI" id="CHEBI:15378"/>
        <dbReference type="ChEBI" id="CHEBI:30616"/>
        <dbReference type="ChEBI" id="CHEBI:33019"/>
        <dbReference type="ChEBI" id="CHEBI:57502"/>
        <dbReference type="ChEBI" id="CHEBI:58437"/>
        <dbReference type="EC" id="2.7.7.18"/>
    </reaction>
</comment>
<keyword evidence="5 11" id="KW-0808">Transferase</keyword>
<dbReference type="Pfam" id="PF01467">
    <property type="entry name" value="CTP_transf_like"/>
    <property type="match status" value="1"/>
</dbReference>
<evidence type="ECO:0000256" key="10">
    <source>
        <dbReference type="ARBA" id="ARBA00048721"/>
    </source>
</evidence>
<dbReference type="PANTHER" id="PTHR39321:SF3">
    <property type="entry name" value="PHOSPHOPANTETHEINE ADENYLYLTRANSFERASE"/>
    <property type="match status" value="1"/>
</dbReference>
<comment type="similarity">
    <text evidence="3 11">Belongs to the NadD family.</text>
</comment>
<keyword evidence="14" id="KW-1185">Reference proteome</keyword>
<dbReference type="NCBIfam" id="TIGR00482">
    <property type="entry name" value="nicotinate (nicotinamide) nucleotide adenylyltransferase"/>
    <property type="match status" value="1"/>
</dbReference>
<dbReference type="GO" id="GO:0005524">
    <property type="term" value="F:ATP binding"/>
    <property type="evidence" value="ECO:0007669"/>
    <property type="project" value="UniProtKB-KW"/>
</dbReference>
<evidence type="ECO:0000256" key="6">
    <source>
        <dbReference type="ARBA" id="ARBA00022695"/>
    </source>
</evidence>
<keyword evidence="9 11" id="KW-0520">NAD</keyword>
<evidence type="ECO:0000256" key="2">
    <source>
        <dbReference type="ARBA" id="ARBA00005019"/>
    </source>
</evidence>
<evidence type="ECO:0000256" key="11">
    <source>
        <dbReference type="HAMAP-Rule" id="MF_00244"/>
    </source>
</evidence>
<dbReference type="UniPathway" id="UPA00253">
    <property type="reaction ID" value="UER00332"/>
</dbReference>
<reference evidence="13 14" key="1">
    <citation type="submission" date="2020-08" db="EMBL/GenBank/DDBJ databases">
        <title>Genomic Encyclopedia of Type Strains, Phase IV (KMG-IV): sequencing the most valuable type-strain genomes for metagenomic binning, comparative biology and taxonomic classification.</title>
        <authorList>
            <person name="Goeker M."/>
        </authorList>
    </citation>
    <scope>NUCLEOTIDE SEQUENCE [LARGE SCALE GENOMIC DNA]</scope>
    <source>
        <strain evidence="13 14">DSM 26438</strain>
    </source>
</reference>
<comment type="function">
    <text evidence="1 11">Catalyzes the reversible adenylation of nicotinate mononucleotide (NaMN) to nicotinic acid adenine dinucleotide (NaAD).</text>
</comment>
<gene>
    <name evidence="11" type="primary">nadD</name>
    <name evidence="13" type="ORF">GGQ73_002319</name>
</gene>
<evidence type="ECO:0000256" key="8">
    <source>
        <dbReference type="ARBA" id="ARBA00022840"/>
    </source>
</evidence>
<sequence length="207" mass="23214">MTADHGLDKHYLTMPHTERGMVIGLFGGSFNPPHAGHALVAEIALRRLGLDQLWWMVTPGNPLKNKADLAPLNTRIEACEKLISDPRVKVTAFEQSFGVTYTAHTLALIKAKNPHVRFIWIMGADNLRTFHRWQSWRKIAETFPIAVIDRPGATLAYLSSTMAHAYSHARVDEDDAGILWTKTAPAWMFIHGPRSTLSSTALRNEHK</sequence>
<dbReference type="GO" id="GO:0004515">
    <property type="term" value="F:nicotinate-nucleotide adenylyltransferase activity"/>
    <property type="evidence" value="ECO:0007669"/>
    <property type="project" value="UniProtKB-UniRule"/>
</dbReference>
<dbReference type="InterPro" id="IPR014729">
    <property type="entry name" value="Rossmann-like_a/b/a_fold"/>
</dbReference>